<evidence type="ECO:0000256" key="8">
    <source>
        <dbReference type="SAM" id="Phobius"/>
    </source>
</evidence>
<dbReference type="GO" id="GO:0140359">
    <property type="term" value="F:ABC-type transporter activity"/>
    <property type="evidence" value="ECO:0007669"/>
    <property type="project" value="InterPro"/>
</dbReference>
<keyword evidence="4" id="KW-0547">Nucleotide-binding</keyword>
<name>A0A8J3F121_9BURK</name>
<dbReference type="Gene3D" id="3.40.50.300">
    <property type="entry name" value="P-loop containing nucleotide triphosphate hydrolases"/>
    <property type="match status" value="1"/>
</dbReference>
<dbReference type="PROSITE" id="PS00211">
    <property type="entry name" value="ABC_TRANSPORTER_1"/>
    <property type="match status" value="1"/>
</dbReference>
<keyword evidence="3 8" id="KW-0812">Transmembrane</keyword>
<feature type="domain" description="ABC transmembrane type-1" evidence="10">
    <location>
        <begin position="57"/>
        <end position="332"/>
    </location>
</feature>
<evidence type="ECO:0000256" key="3">
    <source>
        <dbReference type="ARBA" id="ARBA00022692"/>
    </source>
</evidence>
<feature type="transmembrane region" description="Helical" evidence="8">
    <location>
        <begin position="54"/>
        <end position="79"/>
    </location>
</feature>
<evidence type="ECO:0000256" key="4">
    <source>
        <dbReference type="ARBA" id="ARBA00022741"/>
    </source>
</evidence>
<feature type="transmembrane region" description="Helical" evidence="8">
    <location>
        <begin position="91"/>
        <end position="111"/>
    </location>
</feature>
<dbReference type="GO" id="GO:0005886">
    <property type="term" value="C:plasma membrane"/>
    <property type="evidence" value="ECO:0007669"/>
    <property type="project" value="UniProtKB-SubCell"/>
</dbReference>
<dbReference type="PANTHER" id="PTHR24221">
    <property type="entry name" value="ATP-BINDING CASSETTE SUB-FAMILY B"/>
    <property type="match status" value="1"/>
</dbReference>
<evidence type="ECO:0000313" key="11">
    <source>
        <dbReference type="EMBL" id="GGI16504.1"/>
    </source>
</evidence>
<dbReference type="RefSeq" id="WP_188379633.1">
    <property type="nucleotide sequence ID" value="NZ_BMDI01000001.1"/>
</dbReference>
<dbReference type="InterPro" id="IPR036640">
    <property type="entry name" value="ABC1_TM_sf"/>
</dbReference>
<dbReference type="InterPro" id="IPR011527">
    <property type="entry name" value="ABC1_TM_dom"/>
</dbReference>
<feature type="domain" description="ABC transporter" evidence="9">
    <location>
        <begin position="366"/>
        <end position="588"/>
    </location>
</feature>
<dbReference type="Pfam" id="PF00005">
    <property type="entry name" value="ABC_tran"/>
    <property type="match status" value="1"/>
</dbReference>
<accession>A0A8J3F121</accession>
<dbReference type="InterPro" id="IPR017871">
    <property type="entry name" value="ABC_transporter-like_CS"/>
</dbReference>
<feature type="transmembrane region" description="Helical" evidence="8">
    <location>
        <begin position="189"/>
        <end position="207"/>
    </location>
</feature>
<evidence type="ECO:0000256" key="5">
    <source>
        <dbReference type="ARBA" id="ARBA00022840"/>
    </source>
</evidence>
<organism evidence="11 12">
    <name type="scientific">Oxalicibacterium faecigallinarum</name>
    <dbReference type="NCBI Taxonomy" id="573741"/>
    <lineage>
        <taxon>Bacteria</taxon>
        <taxon>Pseudomonadati</taxon>
        <taxon>Pseudomonadota</taxon>
        <taxon>Betaproteobacteria</taxon>
        <taxon>Burkholderiales</taxon>
        <taxon>Oxalobacteraceae</taxon>
        <taxon>Oxalicibacterium</taxon>
    </lineage>
</organism>
<dbReference type="PANTHER" id="PTHR24221:SF248">
    <property type="entry name" value="ABC TRANSPORTER TRANSMEMBRANE REGION"/>
    <property type="match status" value="1"/>
</dbReference>
<evidence type="ECO:0000256" key="6">
    <source>
        <dbReference type="ARBA" id="ARBA00022989"/>
    </source>
</evidence>
<comment type="caution">
    <text evidence="11">The sequence shown here is derived from an EMBL/GenBank/DDBJ whole genome shotgun (WGS) entry which is preliminary data.</text>
</comment>
<evidence type="ECO:0000256" key="7">
    <source>
        <dbReference type="ARBA" id="ARBA00023136"/>
    </source>
</evidence>
<feature type="transmembrane region" description="Helical" evidence="8">
    <location>
        <begin position="165"/>
        <end position="183"/>
    </location>
</feature>
<dbReference type="PROSITE" id="PS50893">
    <property type="entry name" value="ABC_TRANSPORTER_2"/>
    <property type="match status" value="1"/>
</dbReference>
<dbReference type="GO" id="GO:0034040">
    <property type="term" value="F:ATPase-coupled lipid transmembrane transporter activity"/>
    <property type="evidence" value="ECO:0007669"/>
    <property type="project" value="TreeGrafter"/>
</dbReference>
<dbReference type="SMART" id="SM00382">
    <property type="entry name" value="AAA"/>
    <property type="match status" value="1"/>
</dbReference>
<evidence type="ECO:0008006" key="13">
    <source>
        <dbReference type="Google" id="ProtNLM"/>
    </source>
</evidence>
<gene>
    <name evidence="11" type="ORF">GCM10008066_04290</name>
</gene>
<dbReference type="GO" id="GO:0016887">
    <property type="term" value="F:ATP hydrolysis activity"/>
    <property type="evidence" value="ECO:0007669"/>
    <property type="project" value="InterPro"/>
</dbReference>
<proteinExistence type="predicted"/>
<dbReference type="InterPro" id="IPR027417">
    <property type="entry name" value="P-loop_NTPase"/>
</dbReference>
<keyword evidence="7 8" id="KW-0472">Membrane</keyword>
<evidence type="ECO:0000259" key="9">
    <source>
        <dbReference type="PROSITE" id="PS50893"/>
    </source>
</evidence>
<reference evidence="12" key="1">
    <citation type="journal article" date="2019" name="Int. J. Syst. Evol. Microbiol.">
        <title>The Global Catalogue of Microorganisms (GCM) 10K type strain sequencing project: providing services to taxonomists for standard genome sequencing and annotation.</title>
        <authorList>
            <consortium name="The Broad Institute Genomics Platform"/>
            <consortium name="The Broad Institute Genome Sequencing Center for Infectious Disease"/>
            <person name="Wu L."/>
            <person name="Ma J."/>
        </authorList>
    </citation>
    <scope>NUCLEOTIDE SEQUENCE [LARGE SCALE GENOMIC DNA]</scope>
    <source>
        <strain evidence="12">CCM 2767</strain>
    </source>
</reference>
<evidence type="ECO:0000256" key="2">
    <source>
        <dbReference type="ARBA" id="ARBA00022475"/>
    </source>
</evidence>
<keyword evidence="6 8" id="KW-1133">Transmembrane helix</keyword>
<dbReference type="SUPFAM" id="SSF90123">
    <property type="entry name" value="ABC transporter transmembrane region"/>
    <property type="match status" value="1"/>
</dbReference>
<evidence type="ECO:0000259" key="10">
    <source>
        <dbReference type="PROSITE" id="PS50929"/>
    </source>
</evidence>
<evidence type="ECO:0000256" key="1">
    <source>
        <dbReference type="ARBA" id="ARBA00004651"/>
    </source>
</evidence>
<dbReference type="InterPro" id="IPR039421">
    <property type="entry name" value="Type_1_exporter"/>
</dbReference>
<feature type="transmembrane region" description="Helical" evidence="8">
    <location>
        <begin position="272"/>
        <end position="295"/>
    </location>
</feature>
<dbReference type="PROSITE" id="PS50929">
    <property type="entry name" value="ABC_TM1F"/>
    <property type="match status" value="1"/>
</dbReference>
<dbReference type="SUPFAM" id="SSF52540">
    <property type="entry name" value="P-loop containing nucleoside triphosphate hydrolases"/>
    <property type="match status" value="1"/>
</dbReference>
<dbReference type="InterPro" id="IPR003439">
    <property type="entry name" value="ABC_transporter-like_ATP-bd"/>
</dbReference>
<dbReference type="AlphaFoldDB" id="A0A8J3F121"/>
<dbReference type="Gene3D" id="1.20.1560.10">
    <property type="entry name" value="ABC transporter type 1, transmembrane domain"/>
    <property type="match status" value="1"/>
</dbReference>
<comment type="subcellular location">
    <subcellularLocation>
        <location evidence="1">Cell membrane</location>
        <topology evidence="1">Multi-pass membrane protein</topology>
    </subcellularLocation>
</comment>
<sequence length="588" mass="63948">MSQIPDMPSSALPPVEAAAAASTTTGKGGLREAIDQVTRDPMYLTMLRAYGKRLVEIVVAGFLINLFGLLMPLYSRLIYDKVIGNHIPETLWALTIGMLLFVVLEFVLRVIRTYYVEQLAGRFDVEFDQAVVEKLLAARVAWPVGVVLARYRDIASARDLLSSNYMLIIIDFPFLLLYLLALALIGGSIVWVVIVGGLILLLAQWLCKVPSMDYARISMTTGASKIDKLAGLVFGIETLRTSALRQRVLTLFASDAEQSAIAQSKGRFWASVSYTISNISYSVITIGVMVVGVYLVEDGALTVGALIAASMLASRAASMLSSVSTVMTRLDAFKQARAAFEDLFFESIHKDEAFGKVERQQIEGRIQVAKLAYSVRPGEPPMLKQLSFAINPGEKVGIVGRSGSGKSTLLRCLAGVYSADTGQVLYDGIALGAYPDAVRMHAIAYKPQEPFLFDGTLAANIFAQDMISTNVYQAALAVSCLDELIVGGQLRLDQIVTAPGNLSGGQRQMIALARAVACVPNVMLLDEPTTGIDQITEARIVERLMNFAEKRTLVVATHSPVLLRKMDRIIVIEDGKIVTDGPREQVLK</sequence>
<dbReference type="Proteomes" id="UP000642180">
    <property type="component" value="Unassembled WGS sequence"/>
</dbReference>
<dbReference type="GO" id="GO:0005524">
    <property type="term" value="F:ATP binding"/>
    <property type="evidence" value="ECO:0007669"/>
    <property type="project" value="UniProtKB-KW"/>
</dbReference>
<dbReference type="InterPro" id="IPR003593">
    <property type="entry name" value="AAA+_ATPase"/>
</dbReference>
<keyword evidence="5" id="KW-0067">ATP-binding</keyword>
<keyword evidence="2" id="KW-1003">Cell membrane</keyword>
<keyword evidence="12" id="KW-1185">Reference proteome</keyword>
<evidence type="ECO:0000313" key="12">
    <source>
        <dbReference type="Proteomes" id="UP000642180"/>
    </source>
</evidence>
<dbReference type="EMBL" id="BMDI01000001">
    <property type="protein sequence ID" value="GGI16504.1"/>
    <property type="molecule type" value="Genomic_DNA"/>
</dbReference>
<protein>
    <recommendedName>
        <fullName evidence="13">ATP-binding cassette domain-containing protein</fullName>
    </recommendedName>
</protein>
<dbReference type="Pfam" id="PF00664">
    <property type="entry name" value="ABC_membrane"/>
    <property type="match status" value="1"/>
</dbReference>